<evidence type="ECO:0000256" key="2">
    <source>
        <dbReference type="ARBA" id="ARBA00023002"/>
    </source>
</evidence>
<keyword evidence="2" id="KW-0560">Oxidoreductase</keyword>
<dbReference type="PRINTS" id="PR00081">
    <property type="entry name" value="GDHRDH"/>
</dbReference>
<dbReference type="GO" id="GO:0016020">
    <property type="term" value="C:membrane"/>
    <property type="evidence" value="ECO:0007669"/>
    <property type="project" value="TreeGrafter"/>
</dbReference>
<reference evidence="3" key="1">
    <citation type="journal article" date="2014" name="Int. J. Syst. Evol. Microbiol.">
        <title>Complete genome sequence of Corynebacterium casei LMG S-19264T (=DSM 44701T), isolated from a smear-ripened cheese.</title>
        <authorList>
            <consortium name="US DOE Joint Genome Institute (JGI-PGF)"/>
            <person name="Walter F."/>
            <person name="Albersmeier A."/>
            <person name="Kalinowski J."/>
            <person name="Ruckert C."/>
        </authorList>
    </citation>
    <scope>NUCLEOTIDE SEQUENCE</scope>
    <source>
        <strain evidence="3">CGMCC 1.12921</strain>
    </source>
</reference>
<dbReference type="Proteomes" id="UP000613582">
    <property type="component" value="Unassembled WGS sequence"/>
</dbReference>
<organism evidence="3 4">
    <name type="scientific">Aquisalinus flavus</name>
    <dbReference type="NCBI Taxonomy" id="1526572"/>
    <lineage>
        <taxon>Bacteria</taxon>
        <taxon>Pseudomonadati</taxon>
        <taxon>Pseudomonadota</taxon>
        <taxon>Alphaproteobacteria</taxon>
        <taxon>Parvularculales</taxon>
        <taxon>Parvularculaceae</taxon>
        <taxon>Aquisalinus</taxon>
    </lineage>
</organism>
<accession>A0A8J2V5X9</accession>
<name>A0A8J2V5X9_9PROT</name>
<evidence type="ECO:0000313" key="4">
    <source>
        <dbReference type="Proteomes" id="UP000613582"/>
    </source>
</evidence>
<dbReference type="InterPro" id="IPR036291">
    <property type="entry name" value="NAD(P)-bd_dom_sf"/>
</dbReference>
<dbReference type="Pfam" id="PF00106">
    <property type="entry name" value="adh_short"/>
    <property type="match status" value="1"/>
</dbReference>
<reference evidence="3" key="2">
    <citation type="submission" date="2020-09" db="EMBL/GenBank/DDBJ databases">
        <authorList>
            <person name="Sun Q."/>
            <person name="Zhou Y."/>
        </authorList>
    </citation>
    <scope>NUCLEOTIDE SEQUENCE</scope>
    <source>
        <strain evidence="3">CGMCC 1.12921</strain>
    </source>
</reference>
<dbReference type="RefSeq" id="WP_188158499.1">
    <property type="nucleotide sequence ID" value="NZ_BMGH01000001.1"/>
</dbReference>
<dbReference type="Gene3D" id="3.40.50.720">
    <property type="entry name" value="NAD(P)-binding Rossmann-like Domain"/>
    <property type="match status" value="1"/>
</dbReference>
<dbReference type="EMBL" id="BMGH01000001">
    <property type="protein sequence ID" value="GGD11730.1"/>
    <property type="molecule type" value="Genomic_DNA"/>
</dbReference>
<dbReference type="AlphaFoldDB" id="A0A8J2V5X9"/>
<sequence length="250" mass="26954">MNFKGKIVLITGGASGIGAALAQRLKREGSTVIICGRDVNKLAAAAVKIGVTGYRCDVSDPEDCRTLIDMVGSEFGGLDMLVNCAGILLQYDMARVSDGMEKIRAEIETNAIAPVNLTYLALPLLKKSKAPTIVFVSSGLAYAAFAPTPVYSGTKALIHHVAQCLRHQFKSIGIRVFELLPPVTDTPLAADMNAAAFRKSPPEDVVDDLIKAMRAGKYEVPSGQSKQLRLMSRLAPRFLFDRMATALERK</sequence>
<keyword evidence="4" id="KW-1185">Reference proteome</keyword>
<evidence type="ECO:0000256" key="1">
    <source>
        <dbReference type="ARBA" id="ARBA00006484"/>
    </source>
</evidence>
<dbReference type="InterPro" id="IPR002347">
    <property type="entry name" value="SDR_fam"/>
</dbReference>
<comment type="caution">
    <text evidence="3">The sequence shown here is derived from an EMBL/GenBank/DDBJ whole genome shotgun (WGS) entry which is preliminary data.</text>
</comment>
<gene>
    <name evidence="3" type="primary">dltE</name>
    <name evidence="3" type="ORF">GCM10011342_20650</name>
</gene>
<dbReference type="PANTHER" id="PTHR44196">
    <property type="entry name" value="DEHYDROGENASE/REDUCTASE SDR FAMILY MEMBER 7B"/>
    <property type="match status" value="1"/>
</dbReference>
<dbReference type="SUPFAM" id="SSF51735">
    <property type="entry name" value="NAD(P)-binding Rossmann-fold domains"/>
    <property type="match status" value="1"/>
</dbReference>
<comment type="similarity">
    <text evidence="1">Belongs to the short-chain dehydrogenases/reductases (SDR) family.</text>
</comment>
<dbReference type="GO" id="GO:0016491">
    <property type="term" value="F:oxidoreductase activity"/>
    <property type="evidence" value="ECO:0007669"/>
    <property type="project" value="UniProtKB-KW"/>
</dbReference>
<dbReference type="PANTHER" id="PTHR44196:SF1">
    <property type="entry name" value="DEHYDROGENASE_REDUCTASE SDR FAMILY MEMBER 7B"/>
    <property type="match status" value="1"/>
</dbReference>
<proteinExistence type="inferred from homology"/>
<protein>
    <submittedName>
        <fullName evidence="3">Putative oxidoreductase DltE</fullName>
    </submittedName>
</protein>
<evidence type="ECO:0000313" key="3">
    <source>
        <dbReference type="EMBL" id="GGD11730.1"/>
    </source>
</evidence>